<keyword evidence="3" id="KW-0560">Oxidoreductase</keyword>
<dbReference type="InterPro" id="IPR036661">
    <property type="entry name" value="Luciferase-like_sf"/>
</dbReference>
<evidence type="ECO:0000256" key="3">
    <source>
        <dbReference type="ARBA" id="ARBA00023002"/>
    </source>
</evidence>
<protein>
    <submittedName>
        <fullName evidence="6">Luciferase</fullName>
    </submittedName>
</protein>
<gene>
    <name evidence="6" type="ORF">MasN3_05440</name>
</gene>
<evidence type="ECO:0000313" key="6">
    <source>
        <dbReference type="EMBL" id="BDT57050.1"/>
    </source>
</evidence>
<sequence>MAADTPTAQTQLLPPQLSTHAGFSRMFKPGGLTIGFILPLEGYPNSPAPTMHDHAAVARYADEAGFAGVWARDVPMYDPMFGDTGQLYEPFTYLGFMAAITQRLALATGSAVVTLRHPLLLAKQAASVDQLSGGRMVLGISSGDRPSEYPAFGIESDFESRGERFREALGMFKASLEETFAVHRSKRFGSLDGSLDLLPKPAHSKIPTIVTGRSRQDLEWIARNADGWLYYFVNPEHLAPLVSTWRDVVKRETQSDVFKPFAQGMFFDLSENPDHPVQRIHSGLRVGRNSLIEYLYWLQALGVNHVALNLKVSRRPAREVLQELSEYVLPEFPSN</sequence>
<evidence type="ECO:0000256" key="4">
    <source>
        <dbReference type="ARBA" id="ARBA00023033"/>
    </source>
</evidence>
<dbReference type="PANTHER" id="PTHR30011">
    <property type="entry name" value="ALKANESULFONATE MONOOXYGENASE-RELATED"/>
    <property type="match status" value="1"/>
</dbReference>
<reference evidence="6" key="1">
    <citation type="submission" date="2022-11" db="EMBL/GenBank/DDBJ databases">
        <title>Isolation and characterization of PLA-degrading bacterium Massilia sp. from Antarctic soil.</title>
        <authorList>
            <person name="Sato K."/>
            <person name="Gomez-Fuentes C."/>
            <person name="Ahmad S.A."/>
            <person name="Zulkharnain A."/>
        </authorList>
    </citation>
    <scope>NUCLEOTIDE SEQUENCE</scope>
    <source>
        <strain evidence="6">N-3</strain>
    </source>
</reference>
<dbReference type="Gene3D" id="3.20.20.30">
    <property type="entry name" value="Luciferase-like domain"/>
    <property type="match status" value="1"/>
</dbReference>
<dbReference type="NCBIfam" id="TIGR03571">
    <property type="entry name" value="lucif_BA3436"/>
    <property type="match status" value="1"/>
</dbReference>
<keyword evidence="1" id="KW-0285">Flavoprotein</keyword>
<evidence type="ECO:0000256" key="2">
    <source>
        <dbReference type="ARBA" id="ARBA00022643"/>
    </source>
</evidence>
<evidence type="ECO:0000259" key="5">
    <source>
        <dbReference type="Pfam" id="PF00296"/>
    </source>
</evidence>
<evidence type="ECO:0000313" key="7">
    <source>
        <dbReference type="Proteomes" id="UP001163336"/>
    </source>
</evidence>
<accession>A0ABN6T7G9</accession>
<name>A0ABN6T7G9_9BURK</name>
<proteinExistence type="predicted"/>
<dbReference type="Proteomes" id="UP001163336">
    <property type="component" value="Chromosome"/>
</dbReference>
<dbReference type="InterPro" id="IPR020020">
    <property type="entry name" value="Luciferase-type_oxidoreductase"/>
</dbReference>
<dbReference type="PANTHER" id="PTHR30011:SF16">
    <property type="entry name" value="C2H2 FINGER DOMAIN TRANSCRIPTION FACTOR (EUROFUNG)-RELATED"/>
    <property type="match status" value="1"/>
</dbReference>
<dbReference type="RefSeq" id="WP_281912115.1">
    <property type="nucleotide sequence ID" value="NZ_AP026966.1"/>
</dbReference>
<dbReference type="Pfam" id="PF00296">
    <property type="entry name" value="Bac_luciferase"/>
    <property type="match status" value="1"/>
</dbReference>
<evidence type="ECO:0000256" key="1">
    <source>
        <dbReference type="ARBA" id="ARBA00022630"/>
    </source>
</evidence>
<keyword evidence="7" id="KW-1185">Reference proteome</keyword>
<dbReference type="InterPro" id="IPR011251">
    <property type="entry name" value="Luciferase-like_dom"/>
</dbReference>
<organism evidence="6 7">
    <name type="scientific">Massilia varians</name>
    <dbReference type="NCBI Taxonomy" id="457921"/>
    <lineage>
        <taxon>Bacteria</taxon>
        <taxon>Pseudomonadati</taxon>
        <taxon>Pseudomonadota</taxon>
        <taxon>Betaproteobacteria</taxon>
        <taxon>Burkholderiales</taxon>
        <taxon>Oxalobacteraceae</taxon>
        <taxon>Telluria group</taxon>
        <taxon>Massilia</taxon>
    </lineage>
</organism>
<dbReference type="SUPFAM" id="SSF51679">
    <property type="entry name" value="Bacterial luciferase-like"/>
    <property type="match status" value="1"/>
</dbReference>
<keyword evidence="4" id="KW-0503">Monooxygenase</keyword>
<dbReference type="InterPro" id="IPR051260">
    <property type="entry name" value="Diverse_substr_monoxygenases"/>
</dbReference>
<dbReference type="EMBL" id="AP026966">
    <property type="protein sequence ID" value="BDT57050.1"/>
    <property type="molecule type" value="Genomic_DNA"/>
</dbReference>
<feature type="domain" description="Luciferase-like" evidence="5">
    <location>
        <begin position="43"/>
        <end position="252"/>
    </location>
</feature>
<keyword evidence="2" id="KW-0288">FMN</keyword>